<keyword evidence="1" id="KW-0378">Hydrolase</keyword>
<dbReference type="RefSeq" id="XP_056791831.1">
    <property type="nucleotide sequence ID" value="XM_056931872.1"/>
</dbReference>
<gene>
    <name evidence="1" type="ORF">N7539_002269</name>
</gene>
<dbReference type="GO" id="GO:0004180">
    <property type="term" value="F:carboxypeptidase activity"/>
    <property type="evidence" value="ECO:0007669"/>
    <property type="project" value="UniProtKB-KW"/>
</dbReference>
<dbReference type="EMBL" id="JAPWDQ010000003">
    <property type="protein sequence ID" value="KAJ5490702.1"/>
    <property type="molecule type" value="Genomic_DNA"/>
</dbReference>
<dbReference type="InterPro" id="IPR029058">
    <property type="entry name" value="AB_hydrolase_fold"/>
</dbReference>
<evidence type="ECO:0000313" key="2">
    <source>
        <dbReference type="Proteomes" id="UP001148312"/>
    </source>
</evidence>
<reference evidence="1" key="2">
    <citation type="journal article" date="2023" name="IMA Fungus">
        <title>Comparative genomic study of the Penicillium genus elucidates a diverse pangenome and 15 lateral gene transfer events.</title>
        <authorList>
            <person name="Petersen C."/>
            <person name="Sorensen T."/>
            <person name="Nielsen M.R."/>
            <person name="Sondergaard T.E."/>
            <person name="Sorensen J.L."/>
            <person name="Fitzpatrick D.A."/>
            <person name="Frisvad J.C."/>
            <person name="Nielsen K.L."/>
        </authorList>
    </citation>
    <scope>NUCLEOTIDE SEQUENCE</scope>
    <source>
        <strain evidence="1">IBT 30728</strain>
    </source>
</reference>
<reference evidence="1" key="1">
    <citation type="submission" date="2022-12" db="EMBL/GenBank/DDBJ databases">
        <authorList>
            <person name="Petersen C."/>
        </authorList>
    </citation>
    <scope>NUCLEOTIDE SEQUENCE</scope>
    <source>
        <strain evidence="1">IBT 30728</strain>
    </source>
</reference>
<keyword evidence="1" id="KW-0645">Protease</keyword>
<dbReference type="AlphaFoldDB" id="A0A9W9XFM5"/>
<dbReference type="GO" id="GO:0072330">
    <property type="term" value="P:monocarboxylic acid biosynthetic process"/>
    <property type="evidence" value="ECO:0007669"/>
    <property type="project" value="UniProtKB-ARBA"/>
</dbReference>
<sequence length="186" mass="21432">MVYIDQPAGTGFSPVPPTVENEYDVSNEFNDLWRRFIDTFQMQEYKVLGDVGSKESKTFQLKEILLYDPSINEDGVMMQASAVSALNYFSNLFNRNTTLMMHINQRADDCGYTKFLAETLTYPPPKDFPTVPYLNRDGCDVWSQAVTAAAYFNPRFNYYHITDFCPYLWDQMAFQSLGSGPTNYFN</sequence>
<dbReference type="Gene3D" id="3.40.50.1820">
    <property type="entry name" value="alpha/beta hydrolase"/>
    <property type="match status" value="1"/>
</dbReference>
<dbReference type="GO" id="GO:0017000">
    <property type="term" value="P:antibiotic biosynthetic process"/>
    <property type="evidence" value="ECO:0007669"/>
    <property type="project" value="UniProtKB-ARBA"/>
</dbReference>
<organism evidence="1 2">
    <name type="scientific">Penicillium diatomitis</name>
    <dbReference type="NCBI Taxonomy" id="2819901"/>
    <lineage>
        <taxon>Eukaryota</taxon>
        <taxon>Fungi</taxon>
        <taxon>Dikarya</taxon>
        <taxon>Ascomycota</taxon>
        <taxon>Pezizomycotina</taxon>
        <taxon>Eurotiomycetes</taxon>
        <taxon>Eurotiomycetidae</taxon>
        <taxon>Eurotiales</taxon>
        <taxon>Aspergillaceae</taxon>
        <taxon>Penicillium</taxon>
    </lineage>
</organism>
<protein>
    <submittedName>
        <fullName evidence="1">Carboxypeptidase cpdS</fullName>
    </submittedName>
</protein>
<comment type="caution">
    <text evidence="1">The sequence shown here is derived from an EMBL/GenBank/DDBJ whole genome shotgun (WGS) entry which is preliminary data.</text>
</comment>
<evidence type="ECO:0000313" key="1">
    <source>
        <dbReference type="EMBL" id="KAJ5490702.1"/>
    </source>
</evidence>
<keyword evidence="1" id="KW-0121">Carboxypeptidase</keyword>
<dbReference type="Proteomes" id="UP001148312">
    <property type="component" value="Unassembled WGS sequence"/>
</dbReference>
<dbReference type="GeneID" id="81622121"/>
<keyword evidence="2" id="KW-1185">Reference proteome</keyword>
<dbReference type="SUPFAM" id="SSF53474">
    <property type="entry name" value="alpha/beta-Hydrolases"/>
    <property type="match status" value="1"/>
</dbReference>
<accession>A0A9W9XFM5</accession>
<proteinExistence type="predicted"/>
<name>A0A9W9XFM5_9EURO</name>